<accession>A0AAE1AR32</accession>
<reference evidence="1" key="1">
    <citation type="journal article" date="2023" name="G3 (Bethesda)">
        <title>A reference genome for the long-term kleptoplast-retaining sea slug Elysia crispata morphotype clarki.</title>
        <authorList>
            <person name="Eastman K.E."/>
            <person name="Pendleton A.L."/>
            <person name="Shaikh M.A."/>
            <person name="Suttiyut T."/>
            <person name="Ogas R."/>
            <person name="Tomko P."/>
            <person name="Gavelis G."/>
            <person name="Widhalm J.R."/>
            <person name="Wisecaver J.H."/>
        </authorList>
    </citation>
    <scope>NUCLEOTIDE SEQUENCE</scope>
    <source>
        <strain evidence="1">ECLA1</strain>
    </source>
</reference>
<name>A0AAE1AR32_9GAST</name>
<dbReference type="EMBL" id="JAWDGP010001372">
    <property type="protein sequence ID" value="KAK3792472.1"/>
    <property type="molecule type" value="Genomic_DNA"/>
</dbReference>
<evidence type="ECO:0000313" key="2">
    <source>
        <dbReference type="Proteomes" id="UP001283361"/>
    </source>
</evidence>
<sequence>MRFLVPGEGRLPRAGQENQIMMDETAENESHTPRCLWLISRSCLKDATFVTFEDERSRLEIDADSEGGVE</sequence>
<proteinExistence type="predicted"/>
<gene>
    <name evidence="1" type="ORF">RRG08_049171</name>
</gene>
<organism evidence="1 2">
    <name type="scientific">Elysia crispata</name>
    <name type="common">lettuce slug</name>
    <dbReference type="NCBI Taxonomy" id="231223"/>
    <lineage>
        <taxon>Eukaryota</taxon>
        <taxon>Metazoa</taxon>
        <taxon>Spiralia</taxon>
        <taxon>Lophotrochozoa</taxon>
        <taxon>Mollusca</taxon>
        <taxon>Gastropoda</taxon>
        <taxon>Heterobranchia</taxon>
        <taxon>Euthyneura</taxon>
        <taxon>Panpulmonata</taxon>
        <taxon>Sacoglossa</taxon>
        <taxon>Placobranchoidea</taxon>
        <taxon>Plakobranchidae</taxon>
        <taxon>Elysia</taxon>
    </lineage>
</organism>
<protein>
    <submittedName>
        <fullName evidence="1">Uncharacterized protein</fullName>
    </submittedName>
</protein>
<comment type="caution">
    <text evidence="1">The sequence shown here is derived from an EMBL/GenBank/DDBJ whole genome shotgun (WGS) entry which is preliminary data.</text>
</comment>
<keyword evidence="2" id="KW-1185">Reference proteome</keyword>
<evidence type="ECO:0000313" key="1">
    <source>
        <dbReference type="EMBL" id="KAK3792472.1"/>
    </source>
</evidence>
<dbReference type="AlphaFoldDB" id="A0AAE1AR32"/>
<dbReference type="Proteomes" id="UP001283361">
    <property type="component" value="Unassembled WGS sequence"/>
</dbReference>